<feature type="transmembrane region" description="Helical" evidence="11">
    <location>
        <begin position="220"/>
        <end position="239"/>
    </location>
</feature>
<keyword evidence="6 11" id="KW-0812">Transmembrane</keyword>
<dbReference type="EMBL" id="CP054257">
    <property type="protein sequence ID" value="QTQ11938.1"/>
    <property type="molecule type" value="Genomic_DNA"/>
</dbReference>
<evidence type="ECO:0000256" key="1">
    <source>
        <dbReference type="ARBA" id="ARBA00004651"/>
    </source>
</evidence>
<keyword evidence="4" id="KW-0997">Cell inner membrane</keyword>
<accession>A0A975ICQ1</accession>
<evidence type="ECO:0000256" key="2">
    <source>
        <dbReference type="ARBA" id="ARBA00022448"/>
    </source>
</evidence>
<keyword evidence="5" id="KW-0762">Sugar transport</keyword>
<keyword evidence="8 11" id="KW-0472">Membrane</keyword>
<comment type="function">
    <text evidence="9">Part of the binding-protein-dependent transport system for D-xylose. Probably responsible for the translocation of the substrate across the membrane.</text>
</comment>
<dbReference type="PANTHER" id="PTHR32196:SF32">
    <property type="entry name" value="XYLOSE TRANSPORT SYSTEM PERMEASE PROTEIN XYLH"/>
    <property type="match status" value="1"/>
</dbReference>
<feature type="transmembrane region" description="Helical" evidence="11">
    <location>
        <begin position="350"/>
        <end position="370"/>
    </location>
</feature>
<dbReference type="CDD" id="cd06579">
    <property type="entry name" value="TM_PBP1_transp_AraH_like"/>
    <property type="match status" value="1"/>
</dbReference>
<feature type="transmembrane region" description="Helical" evidence="11">
    <location>
        <begin position="43"/>
        <end position="63"/>
    </location>
</feature>
<evidence type="ECO:0000256" key="11">
    <source>
        <dbReference type="SAM" id="Phobius"/>
    </source>
</evidence>
<organism evidence="12 13">
    <name type="scientific">Treponema parvum</name>
    <dbReference type="NCBI Taxonomy" id="138851"/>
    <lineage>
        <taxon>Bacteria</taxon>
        <taxon>Pseudomonadati</taxon>
        <taxon>Spirochaetota</taxon>
        <taxon>Spirochaetia</taxon>
        <taxon>Spirochaetales</taxon>
        <taxon>Treponemataceae</taxon>
        <taxon>Treponema</taxon>
    </lineage>
</organism>
<feature type="transmembrane region" description="Helical" evidence="11">
    <location>
        <begin position="94"/>
        <end position="124"/>
    </location>
</feature>
<evidence type="ECO:0000256" key="6">
    <source>
        <dbReference type="ARBA" id="ARBA00022692"/>
    </source>
</evidence>
<evidence type="ECO:0000256" key="3">
    <source>
        <dbReference type="ARBA" id="ARBA00022475"/>
    </source>
</evidence>
<evidence type="ECO:0000256" key="4">
    <source>
        <dbReference type="ARBA" id="ARBA00022519"/>
    </source>
</evidence>
<evidence type="ECO:0000313" key="12">
    <source>
        <dbReference type="EMBL" id="QTQ11938.1"/>
    </source>
</evidence>
<dbReference type="Pfam" id="PF02653">
    <property type="entry name" value="BPD_transp_2"/>
    <property type="match status" value="1"/>
</dbReference>
<evidence type="ECO:0000256" key="10">
    <source>
        <dbReference type="ARBA" id="ARBA00035686"/>
    </source>
</evidence>
<dbReference type="GO" id="GO:0022857">
    <property type="term" value="F:transmembrane transporter activity"/>
    <property type="evidence" value="ECO:0007669"/>
    <property type="project" value="InterPro"/>
</dbReference>
<evidence type="ECO:0000256" key="8">
    <source>
        <dbReference type="ARBA" id="ARBA00023136"/>
    </source>
</evidence>
<comment type="subcellular location">
    <subcellularLocation>
        <location evidence="1">Cell membrane</location>
        <topology evidence="1">Multi-pass membrane protein</topology>
    </subcellularLocation>
</comment>
<name>A0A975ICQ1_9SPIR</name>
<dbReference type="Proteomes" id="UP000671995">
    <property type="component" value="Chromosome"/>
</dbReference>
<feature type="transmembrane region" description="Helical" evidence="11">
    <location>
        <begin position="195"/>
        <end position="214"/>
    </location>
</feature>
<keyword evidence="2" id="KW-0813">Transport</keyword>
<sequence>MSKVLEYRKLIKPVGMFIGIIAMLLLFNSWTNNVFSSVRNLTLLMKQGSVLMIVACGLMILLIERNFDLSGGAAVYFVSVCVSMFVVNFKWNLYLSIFLAMLIGLLMGAFNGIFVGLIGVPAFIGTLASQLMFKGIGYTWTDAATIGPIPENFAWLSEGYIPPVISALIISAVMLISILYTLYSYNKMKLWYGGVRKLVANLVAIIALGGVMLWVFLGYYGIPMCVFFAMLMVGITAFISNKTVFGRHIYIIGGNPEAAAVSGIKLKERVFQSYLYMGCIYGVAGVIISARLGGSTATSGNLIELDAVAAACIGGTSMSGGVGRISGVVMGVFILACIDNVMSLMNVSSYLQMFVKGFILLLAVCMDVYANQSRFKLKKKKS</sequence>
<feature type="transmembrane region" description="Helical" evidence="11">
    <location>
        <begin position="14"/>
        <end position="31"/>
    </location>
</feature>
<gene>
    <name evidence="12" type="ORF">HRI96_06860</name>
</gene>
<dbReference type="InterPro" id="IPR001851">
    <property type="entry name" value="ABC_transp_permease"/>
</dbReference>
<dbReference type="AlphaFoldDB" id="A0A975ICQ1"/>
<dbReference type="RefSeq" id="WP_210116652.1">
    <property type="nucleotide sequence ID" value="NZ_CP054257.1"/>
</dbReference>
<reference evidence="12" key="1">
    <citation type="submission" date="2020-05" db="EMBL/GenBank/DDBJ databases">
        <authorList>
            <person name="Zeng H."/>
            <person name="Chan Y.K."/>
            <person name="Watt R.M."/>
        </authorList>
    </citation>
    <scope>NUCLEOTIDE SEQUENCE</scope>
    <source>
        <strain evidence="12">ATCC 700773</strain>
    </source>
</reference>
<feature type="transmembrane region" description="Helical" evidence="11">
    <location>
        <begin position="274"/>
        <end position="292"/>
    </location>
</feature>
<feature type="transmembrane region" description="Helical" evidence="11">
    <location>
        <begin position="69"/>
        <end position="87"/>
    </location>
</feature>
<dbReference type="PANTHER" id="PTHR32196">
    <property type="entry name" value="ABC TRANSPORTER PERMEASE PROTEIN YPHD-RELATED-RELATED"/>
    <property type="match status" value="1"/>
</dbReference>
<keyword evidence="3" id="KW-1003">Cell membrane</keyword>
<feature type="transmembrane region" description="Helical" evidence="11">
    <location>
        <begin position="160"/>
        <end position="183"/>
    </location>
</feature>
<protein>
    <recommendedName>
        <fullName evidence="10">Xylose transport system permease protein XylH</fullName>
    </recommendedName>
</protein>
<evidence type="ECO:0000256" key="5">
    <source>
        <dbReference type="ARBA" id="ARBA00022597"/>
    </source>
</evidence>
<proteinExistence type="predicted"/>
<reference evidence="12" key="2">
    <citation type="journal article" date="2021" name="Microbiol. Resour. Announc.">
        <title>Complete Genome Sequences of Three Human Oral Treponema parvum Isolates.</title>
        <authorList>
            <person name="Zeng H."/>
            <person name="Watt R.M."/>
        </authorList>
    </citation>
    <scope>NUCLEOTIDE SEQUENCE</scope>
    <source>
        <strain evidence="12">ATCC 700773</strain>
    </source>
</reference>
<evidence type="ECO:0000313" key="13">
    <source>
        <dbReference type="Proteomes" id="UP000671995"/>
    </source>
</evidence>
<keyword evidence="7 11" id="KW-1133">Transmembrane helix</keyword>
<dbReference type="GO" id="GO:0005886">
    <property type="term" value="C:plasma membrane"/>
    <property type="evidence" value="ECO:0007669"/>
    <property type="project" value="UniProtKB-SubCell"/>
</dbReference>
<evidence type="ECO:0000256" key="7">
    <source>
        <dbReference type="ARBA" id="ARBA00022989"/>
    </source>
</evidence>
<evidence type="ECO:0000256" key="9">
    <source>
        <dbReference type="ARBA" id="ARBA00035611"/>
    </source>
</evidence>